<dbReference type="EMBL" id="CP019606">
    <property type="protein sequence ID" value="AQP48687.1"/>
    <property type="molecule type" value="Genomic_DNA"/>
</dbReference>
<accession>A0A1Q2CRF7</accession>
<proteinExistence type="predicted"/>
<dbReference type="PANTHER" id="PTHR43451">
    <property type="entry name" value="ACETYLTRANSFERASE (GNAT) FAMILY PROTEIN"/>
    <property type="match status" value="1"/>
</dbReference>
<evidence type="ECO:0000313" key="2">
    <source>
        <dbReference type="EMBL" id="AQP48687.1"/>
    </source>
</evidence>
<dbReference type="SUPFAM" id="SSF55729">
    <property type="entry name" value="Acyl-CoA N-acyltransferases (Nat)"/>
    <property type="match status" value="1"/>
</dbReference>
<dbReference type="Proteomes" id="UP000188145">
    <property type="component" value="Chromosome"/>
</dbReference>
<protein>
    <recommendedName>
        <fullName evidence="1">N-acetyltransferase domain-containing protein</fullName>
    </recommendedName>
</protein>
<evidence type="ECO:0000259" key="1">
    <source>
        <dbReference type="PROSITE" id="PS51186"/>
    </source>
</evidence>
<dbReference type="RefSeq" id="WP_077687033.1">
    <property type="nucleotide sequence ID" value="NZ_CP019606.1"/>
</dbReference>
<dbReference type="CDD" id="cd04301">
    <property type="entry name" value="NAT_SF"/>
    <property type="match status" value="1"/>
</dbReference>
<dbReference type="AlphaFoldDB" id="A0A1Q2CRF7"/>
<dbReference type="Pfam" id="PF13673">
    <property type="entry name" value="Acetyltransf_10"/>
    <property type="match status" value="1"/>
</dbReference>
<dbReference type="KEGG" id="tes:BW730_15425"/>
<dbReference type="OrthoDB" id="9812192at2"/>
<dbReference type="PANTHER" id="PTHR43451:SF1">
    <property type="entry name" value="ACETYLTRANSFERASE"/>
    <property type="match status" value="1"/>
</dbReference>
<feature type="domain" description="N-acetyltransferase" evidence="1">
    <location>
        <begin position="21"/>
        <end position="159"/>
    </location>
</feature>
<reference evidence="3" key="1">
    <citation type="submission" date="2017-02" db="EMBL/GenBank/DDBJ databases">
        <title>Tessaracoccus aquaemaris sp. nov., isolated from the intestine of a Korean rockfish, Sebastes schlegelii, in a marine aquaculture pond.</title>
        <authorList>
            <person name="Tak E.J."/>
            <person name="Bae J.-W."/>
        </authorList>
    </citation>
    <scope>NUCLEOTIDE SEQUENCE [LARGE SCALE GENOMIC DNA]</scope>
    <source>
        <strain evidence="3">NSG39</strain>
    </source>
</reference>
<organism evidence="2 3">
    <name type="scientific">Tessaracoccus aquimaris</name>
    <dbReference type="NCBI Taxonomy" id="1332264"/>
    <lineage>
        <taxon>Bacteria</taxon>
        <taxon>Bacillati</taxon>
        <taxon>Actinomycetota</taxon>
        <taxon>Actinomycetes</taxon>
        <taxon>Propionibacteriales</taxon>
        <taxon>Propionibacteriaceae</taxon>
        <taxon>Tessaracoccus</taxon>
    </lineage>
</organism>
<evidence type="ECO:0000313" key="3">
    <source>
        <dbReference type="Proteomes" id="UP000188145"/>
    </source>
</evidence>
<name>A0A1Q2CRF7_9ACTN</name>
<dbReference type="InterPro" id="IPR016181">
    <property type="entry name" value="Acyl_CoA_acyltransferase"/>
</dbReference>
<gene>
    <name evidence="2" type="ORF">BW730_15425</name>
</gene>
<keyword evidence="3" id="KW-1185">Reference proteome</keyword>
<dbReference type="PROSITE" id="PS51186">
    <property type="entry name" value="GNAT"/>
    <property type="match status" value="1"/>
</dbReference>
<dbReference type="GO" id="GO:0016747">
    <property type="term" value="F:acyltransferase activity, transferring groups other than amino-acyl groups"/>
    <property type="evidence" value="ECO:0007669"/>
    <property type="project" value="InterPro"/>
</dbReference>
<sequence length="160" mass="17569">MNDQVEVHTYTSKDAQATLSVFIDAVTITAASKYTPEQVAAWASPADRNLEDWHQRRSSRATVVATVSDEVAGFSDIDIDGLIDMLFVSPRFARRGVATRLLAEVEQRARTVGASAMTVHASLLARPLLERLGFTVETEDHPVIRGVSLVNYTMVKPIRG</sequence>
<dbReference type="InterPro" id="IPR000182">
    <property type="entry name" value="GNAT_dom"/>
</dbReference>
<dbReference type="InterPro" id="IPR052564">
    <property type="entry name" value="N-acetyltrans/Recomb-assoc"/>
</dbReference>
<dbReference type="Gene3D" id="3.40.630.30">
    <property type="match status" value="1"/>
</dbReference>